<feature type="domain" description="C3H1-type" evidence="6">
    <location>
        <begin position="1410"/>
        <end position="1437"/>
    </location>
</feature>
<evidence type="ECO:0000256" key="4">
    <source>
        <dbReference type="PROSITE-ProRule" id="PRU00723"/>
    </source>
</evidence>
<feature type="zinc finger region" description="C3H1-type" evidence="4">
    <location>
        <begin position="1410"/>
        <end position="1437"/>
    </location>
</feature>
<feature type="compositionally biased region" description="Polar residues" evidence="5">
    <location>
        <begin position="160"/>
        <end position="182"/>
    </location>
</feature>
<evidence type="ECO:0000256" key="5">
    <source>
        <dbReference type="SAM" id="MobiDB-lite"/>
    </source>
</evidence>
<feature type="region of interest" description="Disordered" evidence="5">
    <location>
        <begin position="722"/>
        <end position="756"/>
    </location>
</feature>
<dbReference type="GO" id="GO:0008270">
    <property type="term" value="F:zinc ion binding"/>
    <property type="evidence" value="ECO:0007669"/>
    <property type="project" value="UniProtKB-KW"/>
</dbReference>
<feature type="compositionally biased region" description="Basic and acidic residues" evidence="5">
    <location>
        <begin position="892"/>
        <end position="907"/>
    </location>
</feature>
<dbReference type="PROSITE" id="PS50103">
    <property type="entry name" value="ZF_C3H1"/>
    <property type="match status" value="1"/>
</dbReference>
<dbReference type="SUPFAM" id="SSF90229">
    <property type="entry name" value="CCCH zinc finger"/>
    <property type="match status" value="1"/>
</dbReference>
<dbReference type="EMBL" id="SBHS01000001">
    <property type="protein sequence ID" value="TWU79254.1"/>
    <property type="molecule type" value="Genomic_DNA"/>
</dbReference>
<dbReference type="Proteomes" id="UP000317257">
    <property type="component" value="Unassembled WGS sequence"/>
</dbReference>
<feature type="region of interest" description="Disordered" evidence="5">
    <location>
        <begin position="1359"/>
        <end position="1407"/>
    </location>
</feature>
<comment type="caution">
    <text evidence="7">The sequence shown here is derived from an EMBL/GenBank/DDBJ whole genome shotgun (WGS) entry which is preliminary data.</text>
</comment>
<accession>A0A5C6GQG8</accession>
<name>A0A5C6GQG8_METRR</name>
<gene>
    <name evidence="7" type="ORF">ED733_009026</name>
</gene>
<feature type="compositionally biased region" description="Basic and acidic residues" evidence="5">
    <location>
        <begin position="1379"/>
        <end position="1392"/>
    </location>
</feature>
<feature type="region of interest" description="Disordered" evidence="5">
    <location>
        <begin position="160"/>
        <end position="184"/>
    </location>
</feature>
<proteinExistence type="predicted"/>
<reference evidence="8" key="1">
    <citation type="submission" date="2018-12" db="EMBL/GenBank/DDBJ databases">
        <title>The complete genome of Metarhizium rileyi, a key fungal pathogen of Lepidoptera.</title>
        <authorList>
            <person name="Binneck E."/>
            <person name="Lastra C.C.L."/>
            <person name="Sosa-Gomez D.R."/>
        </authorList>
    </citation>
    <scope>NUCLEOTIDE SEQUENCE [LARGE SCALE GENOMIC DNA]</scope>
    <source>
        <strain evidence="8">Cep018-CH2</strain>
    </source>
</reference>
<feature type="compositionally biased region" description="Pro residues" evidence="5">
    <location>
        <begin position="1367"/>
        <end position="1376"/>
    </location>
</feature>
<dbReference type="SMART" id="SM00356">
    <property type="entry name" value="ZnF_C3H1"/>
    <property type="match status" value="1"/>
</dbReference>
<feature type="compositionally biased region" description="Polar residues" evidence="5">
    <location>
        <begin position="1"/>
        <end position="19"/>
    </location>
</feature>
<keyword evidence="2 4" id="KW-0863">Zinc-finger</keyword>
<feature type="compositionally biased region" description="Pro residues" evidence="5">
    <location>
        <begin position="1038"/>
        <end position="1048"/>
    </location>
</feature>
<feature type="compositionally biased region" description="Low complexity" evidence="5">
    <location>
        <begin position="861"/>
        <end position="878"/>
    </location>
</feature>
<feature type="compositionally biased region" description="Basic and acidic residues" evidence="5">
    <location>
        <begin position="828"/>
        <end position="845"/>
    </location>
</feature>
<feature type="compositionally biased region" description="Basic residues" evidence="5">
    <location>
        <begin position="908"/>
        <end position="917"/>
    </location>
</feature>
<keyword evidence="3 4" id="KW-0862">Zinc</keyword>
<feature type="region of interest" description="Disordered" evidence="5">
    <location>
        <begin position="49"/>
        <end position="91"/>
    </location>
</feature>
<feature type="region of interest" description="Disordered" evidence="5">
    <location>
        <begin position="966"/>
        <end position="991"/>
    </location>
</feature>
<dbReference type="InterPro" id="IPR000571">
    <property type="entry name" value="Znf_CCCH"/>
</dbReference>
<feature type="compositionally biased region" description="Acidic residues" evidence="5">
    <location>
        <begin position="968"/>
        <end position="977"/>
    </location>
</feature>
<feature type="region of interest" description="Disordered" evidence="5">
    <location>
        <begin position="1"/>
        <end position="37"/>
    </location>
</feature>
<dbReference type="InterPro" id="IPR041367">
    <property type="entry name" value="Znf-CCCH_4"/>
</dbReference>
<dbReference type="Pfam" id="PF18044">
    <property type="entry name" value="zf-CCCH_4"/>
    <property type="match status" value="1"/>
</dbReference>
<feature type="region of interest" description="Disordered" evidence="5">
    <location>
        <begin position="820"/>
        <end position="917"/>
    </location>
</feature>
<feature type="compositionally biased region" description="Basic and acidic residues" evidence="5">
    <location>
        <begin position="503"/>
        <end position="530"/>
    </location>
</feature>
<feature type="region of interest" description="Disordered" evidence="5">
    <location>
        <begin position="503"/>
        <end position="535"/>
    </location>
</feature>
<evidence type="ECO:0000256" key="1">
    <source>
        <dbReference type="ARBA" id="ARBA00022723"/>
    </source>
</evidence>
<feature type="region of interest" description="Disordered" evidence="5">
    <location>
        <begin position="217"/>
        <end position="254"/>
    </location>
</feature>
<evidence type="ECO:0000259" key="6">
    <source>
        <dbReference type="PROSITE" id="PS50103"/>
    </source>
</evidence>
<dbReference type="InterPro" id="IPR036855">
    <property type="entry name" value="Znf_CCCH_sf"/>
</dbReference>
<feature type="compositionally biased region" description="Polar residues" evidence="5">
    <location>
        <begin position="236"/>
        <end position="250"/>
    </location>
</feature>
<evidence type="ECO:0000313" key="7">
    <source>
        <dbReference type="EMBL" id="TWU79254.1"/>
    </source>
</evidence>
<protein>
    <recommendedName>
        <fullName evidence="6">C3H1-type domain-containing protein</fullName>
    </recommendedName>
</protein>
<feature type="region of interest" description="Disordered" evidence="5">
    <location>
        <begin position="312"/>
        <end position="345"/>
    </location>
</feature>
<sequence>MQSWPDPGQNGTDGQTSWQGAFPYGQDGQFDANQTWQQSVADHAASFPHLGNTPDAHTQNFFNPSPHQGDAFLGGNLHPPQTGDPNFHGALGLSQEFSQAGQDVIDPAFSNLHPDLYSQQTKGNLSLSQEQAQNHGHGQSFQQHDFQFPAQHEQAFNPPVSQYSSEQLLSRTPSQHNHSSVQHFDGLQGGFQQEQAFSRHAQQSPSVLHQQPFSHAQGFVHNGQPSHFAPDPNPHITYQQQRAQPQSHVQQPLDPGSFAVQKLSSYSQPGQGSSTGHQAHLAGIDASMGQPVTSSLPEAMPVPVRHTSSELLSSHVQPSPMVTADSTQLTKRKRMSKTSIESPTPMAEVPSVMADLSGESSVKRAEDLDSLPIPEPSTEEARLMVDFGKRNKTAQAKYPTIRGLPHMVYEGTVKLPAPKSYDKMSPLVALPARSGRPIAPEMGYSLPCEVQGRFTSKYRPSFDKSGLDERRAEAKYLLDEYDRSMRSLGKRQPKYTEYPHAFKEQLKSDEASKNKAEKKAKKELEDERNKPVRSVTRPADPIEAVVWDTIGIVHVDQATQRTTSLIAGRVQQAGEFFVKLRTEMNRSKLDLEEAITSKQPEAVIEKKKAEAEQKKEALYRALDATVEHADDGVLDNLGGHQKLVLSLVNVLISSIKATDFSGKLPKIVLELFTHFRITKKIVETTNFDSVRKRLEDKGDDEVKQLVREISIKIKKFQKANEPTTATGYTGTSASSRARAGGKQASDGVAAKRGRDEDVEVRTVKKIAVEAGAGSLSKKLGQPKVSQSLNKIAAAKQATSSVLPGKPRPIAKILAKTEAVGADSPNVSADDKDKTDMKKPIVKTENKPGAPKTEAKVPTPKSAPSSASALSGIASLLDSINAKKPEVVPVTSKDSKSPDSSETPEQRAKRIRKEGRRKLRVSWKPEGELVQVRIFQKGDEEDEGRDVNMIRDAGDDRSEGMVLKQRADVDEDEDDDDIPYQPWIGPTATDFSDLPSDVRNKNYVTRGGKITFKTDEQTVITERGQRELMAIYTDVDDIPPSPKSPPPESSSPANSKAGYIPTEGANFEELQLRWRDEQNMGLEQALGAALRRIDAKHNPSNKLDDIFGRLKSAPDQSKSHQTSSHLWTLHGSSTTQHNFPFAVGPGSEEQVLACLEQEKIATWRDPNPIYVDPTRSHQYGDANLQMIGNHIESVARSLAGLPFPATAPPEWLAHDAERVREWWLGFNKEVAAKQRKSDEELARSEAEANAMRLVAGAPGQTPSRDWNAYYQQQQQQQSYAPYLALLQQMTGGQVSGQAQASPSQGQQGAIPDSQLQSILSAINQSQQQQAQAQASGANTVANLNPSDASYQQLMMLTQLAQQGQQQGQPPPPPPPLPSSSERDWDRSERDAKDARKKKTTLPPHKPANKALIGTKACTFWQQGKCARGDKCTFRHDTCTT</sequence>
<feature type="compositionally biased region" description="Low complexity" evidence="5">
    <location>
        <begin position="723"/>
        <end position="735"/>
    </location>
</feature>
<evidence type="ECO:0000256" key="3">
    <source>
        <dbReference type="ARBA" id="ARBA00022833"/>
    </source>
</evidence>
<feature type="compositionally biased region" description="Polar residues" evidence="5">
    <location>
        <begin position="55"/>
        <end position="66"/>
    </location>
</feature>
<evidence type="ECO:0000313" key="8">
    <source>
        <dbReference type="Proteomes" id="UP000317257"/>
    </source>
</evidence>
<organism evidence="7 8">
    <name type="scientific">Metarhizium rileyi (strain RCEF 4871)</name>
    <name type="common">Nomuraea rileyi</name>
    <dbReference type="NCBI Taxonomy" id="1649241"/>
    <lineage>
        <taxon>Eukaryota</taxon>
        <taxon>Fungi</taxon>
        <taxon>Dikarya</taxon>
        <taxon>Ascomycota</taxon>
        <taxon>Pezizomycotina</taxon>
        <taxon>Sordariomycetes</taxon>
        <taxon>Hypocreomycetidae</taxon>
        <taxon>Hypocreales</taxon>
        <taxon>Clavicipitaceae</taxon>
        <taxon>Metarhizium</taxon>
    </lineage>
</organism>
<feature type="region of interest" description="Disordered" evidence="5">
    <location>
        <begin position="1034"/>
        <end position="1059"/>
    </location>
</feature>
<keyword evidence="1 4" id="KW-0479">Metal-binding</keyword>
<evidence type="ECO:0000256" key="2">
    <source>
        <dbReference type="ARBA" id="ARBA00022771"/>
    </source>
</evidence>